<dbReference type="EMBL" id="CABFNO020001323">
    <property type="protein sequence ID" value="CAG9981427.1"/>
    <property type="molecule type" value="Genomic_DNA"/>
</dbReference>
<keyword evidence="5" id="KW-1185">Reference proteome</keyword>
<dbReference type="SMART" id="SM00829">
    <property type="entry name" value="PKS_ER"/>
    <property type="match status" value="1"/>
</dbReference>
<dbReference type="Gene3D" id="3.90.180.10">
    <property type="entry name" value="Medium-chain alcohol dehydrogenases, catalytic domain"/>
    <property type="match status" value="1"/>
</dbReference>
<dbReference type="GO" id="GO:0016651">
    <property type="term" value="F:oxidoreductase activity, acting on NAD(P)H"/>
    <property type="evidence" value="ECO:0007669"/>
    <property type="project" value="InterPro"/>
</dbReference>
<comment type="similarity">
    <text evidence="1">Belongs to the zinc-containing alcohol dehydrogenase family.</text>
</comment>
<dbReference type="Proteomes" id="UP000754883">
    <property type="component" value="Unassembled WGS sequence"/>
</dbReference>
<name>A0A9N9XYS3_9HYPO</name>
<dbReference type="InterPro" id="IPR036291">
    <property type="entry name" value="NAD(P)-bd_dom_sf"/>
</dbReference>
<dbReference type="Gene3D" id="3.40.50.720">
    <property type="entry name" value="NAD(P)-binding Rossmann-like Domain"/>
    <property type="match status" value="1"/>
</dbReference>
<accession>A0A9N9XYS3</accession>
<evidence type="ECO:0000313" key="5">
    <source>
        <dbReference type="Proteomes" id="UP000754883"/>
    </source>
</evidence>
<dbReference type="InterPro" id="IPR013149">
    <property type="entry name" value="ADH-like_C"/>
</dbReference>
<dbReference type="PANTHER" id="PTHR45348:SF3">
    <property type="entry name" value="ENOYL REDUCTASE (ER) DOMAIN-CONTAINING PROTEIN"/>
    <property type="match status" value="1"/>
</dbReference>
<reference evidence="4 5" key="2">
    <citation type="submission" date="2021-10" db="EMBL/GenBank/DDBJ databases">
        <authorList>
            <person name="Piombo E."/>
        </authorList>
    </citation>
    <scope>NUCLEOTIDE SEQUENCE [LARGE SCALE GENOMIC DNA]</scope>
</reference>
<dbReference type="Pfam" id="PF00107">
    <property type="entry name" value="ADH_zinc_N"/>
    <property type="match status" value="1"/>
</dbReference>
<evidence type="ECO:0000259" key="3">
    <source>
        <dbReference type="SMART" id="SM00829"/>
    </source>
</evidence>
<comment type="caution">
    <text evidence="4">The sequence shown here is derived from an EMBL/GenBank/DDBJ whole genome shotgun (WGS) entry which is preliminary data.</text>
</comment>
<dbReference type="AlphaFoldDB" id="A0A9N9XYS3"/>
<feature type="domain" description="Enoyl reductase (ER)" evidence="3">
    <location>
        <begin position="15"/>
        <end position="362"/>
    </location>
</feature>
<organism evidence="4 5">
    <name type="scientific">Clonostachys byssicola</name>
    <dbReference type="NCBI Taxonomy" id="160290"/>
    <lineage>
        <taxon>Eukaryota</taxon>
        <taxon>Fungi</taxon>
        <taxon>Dikarya</taxon>
        <taxon>Ascomycota</taxon>
        <taxon>Pezizomycotina</taxon>
        <taxon>Sordariomycetes</taxon>
        <taxon>Hypocreomycetidae</taxon>
        <taxon>Hypocreales</taxon>
        <taxon>Bionectriaceae</taxon>
        <taxon>Clonostachys</taxon>
    </lineage>
</organism>
<dbReference type="PANTHER" id="PTHR45348">
    <property type="entry name" value="HYPOTHETICAL OXIDOREDUCTASE (EUROFUNG)"/>
    <property type="match status" value="1"/>
</dbReference>
<keyword evidence="2" id="KW-0560">Oxidoreductase</keyword>
<dbReference type="InterPro" id="IPR020843">
    <property type="entry name" value="ER"/>
</dbReference>
<dbReference type="InterPro" id="IPR011032">
    <property type="entry name" value="GroES-like_sf"/>
</dbReference>
<dbReference type="SUPFAM" id="SSF51735">
    <property type="entry name" value="NAD(P)-binding Rossmann-fold domains"/>
    <property type="match status" value="1"/>
</dbReference>
<dbReference type="SUPFAM" id="SSF50129">
    <property type="entry name" value="GroES-like"/>
    <property type="match status" value="1"/>
</dbReference>
<dbReference type="InterPro" id="IPR047122">
    <property type="entry name" value="Trans-enoyl_RdTase-like"/>
</dbReference>
<sequence length="366" mass="39086">MATETQNAIFLGPDGEVDVKKVAQDYKPAENQALVKVKYSAINPADLRHSYMGLHGHVAGYEWVGTAVEVGDSSPFTVGQELFGMVDVAANKPQYLGAHQNFLIADGTQHTWALPKGLSPEVAVGMPVAVQTVADALFNAFGFGFPQANISGSDTTDTAILVWGGASSVGAAAIQIAKLAGFSPIFTTASKHNHASLEKLGATQCFDYKSPEVVQEIKAAVAKSGKKLRVAFDAVSANIPVFGTVVPEGAISSSDLARQACSEDVLEKDLLLCGVLPVPTDPTWKFCLGVRNYGDKLKALGGVAQDPEFPVRMNKFIVWLVANHEKHWQQGLRITKVKGAEEGVRQIRRVFGGGASMEKVLIERPL</sequence>
<dbReference type="CDD" id="cd08249">
    <property type="entry name" value="enoyl_reductase_like"/>
    <property type="match status" value="1"/>
</dbReference>
<gene>
    <name evidence="4" type="ORF">CBYS24578_00008346</name>
</gene>
<proteinExistence type="inferred from homology"/>
<protein>
    <recommendedName>
        <fullName evidence="3">Enoyl reductase (ER) domain-containing protein</fullName>
    </recommendedName>
</protein>
<evidence type="ECO:0000256" key="1">
    <source>
        <dbReference type="ARBA" id="ARBA00008072"/>
    </source>
</evidence>
<dbReference type="Pfam" id="PF08240">
    <property type="entry name" value="ADH_N"/>
    <property type="match status" value="1"/>
</dbReference>
<dbReference type="OrthoDB" id="10257049at2759"/>
<dbReference type="InterPro" id="IPR013154">
    <property type="entry name" value="ADH-like_N"/>
</dbReference>
<evidence type="ECO:0000256" key="2">
    <source>
        <dbReference type="ARBA" id="ARBA00023002"/>
    </source>
</evidence>
<evidence type="ECO:0000313" key="4">
    <source>
        <dbReference type="EMBL" id="CAG9981427.1"/>
    </source>
</evidence>
<reference evidence="5" key="1">
    <citation type="submission" date="2019-06" db="EMBL/GenBank/DDBJ databases">
        <authorList>
            <person name="Broberg M."/>
        </authorList>
    </citation>
    <scope>NUCLEOTIDE SEQUENCE [LARGE SCALE GENOMIC DNA]</scope>
</reference>